<organism evidence="13 14">
    <name type="scientific">Litchfieldella rifensis</name>
    <dbReference type="NCBI Taxonomy" id="762643"/>
    <lineage>
        <taxon>Bacteria</taxon>
        <taxon>Pseudomonadati</taxon>
        <taxon>Pseudomonadota</taxon>
        <taxon>Gammaproteobacteria</taxon>
        <taxon>Oceanospirillales</taxon>
        <taxon>Halomonadaceae</taxon>
        <taxon>Litchfieldella</taxon>
    </lineage>
</organism>
<comment type="caution">
    <text evidence="13">The sequence shown here is derived from an EMBL/GenBank/DDBJ whole genome shotgun (WGS) entry which is preliminary data.</text>
</comment>
<keyword evidence="14" id="KW-1185">Reference proteome</keyword>
<dbReference type="PANTHER" id="PTHR12358:SF106">
    <property type="entry name" value="LIPID KINASE YEGS"/>
    <property type="match status" value="1"/>
</dbReference>
<evidence type="ECO:0000256" key="10">
    <source>
        <dbReference type="ARBA" id="ARBA00023209"/>
    </source>
</evidence>
<evidence type="ECO:0000256" key="11">
    <source>
        <dbReference type="ARBA" id="ARBA00023264"/>
    </source>
</evidence>
<dbReference type="PANTHER" id="PTHR12358">
    <property type="entry name" value="SPHINGOSINE KINASE"/>
    <property type="match status" value="1"/>
</dbReference>
<proteinExistence type="predicted"/>
<keyword evidence="6 13" id="KW-0418">Kinase</keyword>
<keyword evidence="8" id="KW-0460">Magnesium</keyword>
<dbReference type="InterPro" id="IPR001206">
    <property type="entry name" value="Diacylglycerol_kinase_cat_dom"/>
</dbReference>
<dbReference type="NCBIfam" id="TIGR00147">
    <property type="entry name" value="YegS/Rv2252/BmrU family lipid kinase"/>
    <property type="match status" value="1"/>
</dbReference>
<gene>
    <name evidence="13" type="primary">yegS</name>
    <name evidence="13" type="ORF">ACFOEV_05000</name>
</gene>
<evidence type="ECO:0000256" key="1">
    <source>
        <dbReference type="ARBA" id="ARBA00001946"/>
    </source>
</evidence>
<evidence type="ECO:0000256" key="3">
    <source>
        <dbReference type="ARBA" id="ARBA00022679"/>
    </source>
</evidence>
<dbReference type="GO" id="GO:0016301">
    <property type="term" value="F:kinase activity"/>
    <property type="evidence" value="ECO:0007669"/>
    <property type="project" value="UniProtKB-KW"/>
</dbReference>
<reference evidence="14" key="1">
    <citation type="journal article" date="2019" name="Int. J. Syst. Evol. Microbiol.">
        <title>The Global Catalogue of Microorganisms (GCM) 10K type strain sequencing project: providing services to taxonomists for standard genome sequencing and annotation.</title>
        <authorList>
            <consortium name="The Broad Institute Genomics Platform"/>
            <consortium name="The Broad Institute Genome Sequencing Center for Infectious Disease"/>
            <person name="Wu L."/>
            <person name="Ma J."/>
        </authorList>
    </citation>
    <scope>NUCLEOTIDE SEQUENCE [LARGE SCALE GENOMIC DNA]</scope>
    <source>
        <strain evidence="14">CECT 7698</strain>
    </source>
</reference>
<protein>
    <submittedName>
        <fullName evidence="13">Lipid kinase YegS</fullName>
        <ecNumber evidence="13">2.7.1.-</ecNumber>
    </submittedName>
</protein>
<dbReference type="SMART" id="SM00046">
    <property type="entry name" value="DAGKc"/>
    <property type="match status" value="1"/>
</dbReference>
<evidence type="ECO:0000256" key="8">
    <source>
        <dbReference type="ARBA" id="ARBA00022842"/>
    </source>
</evidence>
<accession>A0ABV7LLC1</accession>
<keyword evidence="3 13" id="KW-0808">Transferase</keyword>
<dbReference type="SUPFAM" id="SSF111331">
    <property type="entry name" value="NAD kinase/diacylglycerol kinase-like"/>
    <property type="match status" value="1"/>
</dbReference>
<sequence length="307" mass="33226">MAQMSGSARLILNGKSAQLPAVREAVFTRRRLGNRLEVQVTWEQGDAARFAQQAGRDGVSRLIAGGGDGTVNEIVNGLMQLPKDQRPPLAILPLGSANDLATSLDLPLEPEPALEVAFTASPQPVDVPCLGDMHYLNMLSAGFGAEVTSSTPKTLKRLLGGGAYSLMGALKAWRYQPYPGQLRWSEGECRLPLFVLAIGNGTHAGGGQCLTPQARLDDGLLDVLVVRHFSSLGEMKQMLDELTRLPATGRFVDYFRTSRLSFSTEMEVPFTLDGELQHFMSFEVTLENAGLELLGPATCRLFTHALS</sequence>
<dbReference type="InterPro" id="IPR045540">
    <property type="entry name" value="YegS/DAGK_C"/>
</dbReference>
<name>A0ABV7LLC1_9GAMM</name>
<evidence type="ECO:0000313" key="14">
    <source>
        <dbReference type="Proteomes" id="UP001595579"/>
    </source>
</evidence>
<dbReference type="Proteomes" id="UP001595579">
    <property type="component" value="Unassembled WGS sequence"/>
</dbReference>
<evidence type="ECO:0000256" key="2">
    <source>
        <dbReference type="ARBA" id="ARBA00022516"/>
    </source>
</evidence>
<keyword evidence="11" id="KW-1208">Phospholipid metabolism</keyword>
<keyword evidence="9" id="KW-0443">Lipid metabolism</keyword>
<dbReference type="PROSITE" id="PS50146">
    <property type="entry name" value="DAGK"/>
    <property type="match status" value="1"/>
</dbReference>
<comment type="cofactor">
    <cofactor evidence="1">
        <name>Mg(2+)</name>
        <dbReference type="ChEBI" id="CHEBI:18420"/>
    </cofactor>
</comment>
<keyword evidence="2" id="KW-0444">Lipid biosynthesis</keyword>
<evidence type="ECO:0000256" key="5">
    <source>
        <dbReference type="ARBA" id="ARBA00022741"/>
    </source>
</evidence>
<dbReference type="EC" id="2.7.1.-" evidence="13"/>
<dbReference type="InterPro" id="IPR017438">
    <property type="entry name" value="ATP-NAD_kinase_N"/>
</dbReference>
<dbReference type="InterPro" id="IPR016064">
    <property type="entry name" value="NAD/diacylglycerol_kinase_sf"/>
</dbReference>
<keyword evidence="7" id="KW-0067">ATP-binding</keyword>
<dbReference type="Gene3D" id="2.60.200.40">
    <property type="match status" value="1"/>
</dbReference>
<evidence type="ECO:0000256" key="9">
    <source>
        <dbReference type="ARBA" id="ARBA00023098"/>
    </source>
</evidence>
<dbReference type="RefSeq" id="WP_386772040.1">
    <property type="nucleotide sequence ID" value="NZ_JBHRUG010000012.1"/>
</dbReference>
<dbReference type="Gene3D" id="3.40.50.10330">
    <property type="entry name" value="Probable inorganic polyphosphate/atp-NAD kinase, domain 1"/>
    <property type="match status" value="1"/>
</dbReference>
<keyword evidence="5" id="KW-0547">Nucleotide-binding</keyword>
<feature type="domain" description="DAGKc" evidence="12">
    <location>
        <begin position="3"/>
        <end position="134"/>
    </location>
</feature>
<dbReference type="NCBIfam" id="NF009602">
    <property type="entry name" value="PRK13054.1"/>
    <property type="match status" value="1"/>
</dbReference>
<dbReference type="InterPro" id="IPR050187">
    <property type="entry name" value="Lipid_Phosphate_FormReg"/>
</dbReference>
<keyword evidence="4" id="KW-0479">Metal-binding</keyword>
<dbReference type="InterPro" id="IPR005218">
    <property type="entry name" value="Diacylglycerol/lipid_kinase"/>
</dbReference>
<dbReference type="Pfam" id="PF00781">
    <property type="entry name" value="DAGK_cat"/>
    <property type="match status" value="1"/>
</dbReference>
<evidence type="ECO:0000313" key="13">
    <source>
        <dbReference type="EMBL" id="MFC3282966.1"/>
    </source>
</evidence>
<evidence type="ECO:0000256" key="4">
    <source>
        <dbReference type="ARBA" id="ARBA00022723"/>
    </source>
</evidence>
<dbReference type="EMBL" id="JBHRUG010000012">
    <property type="protein sequence ID" value="MFC3282966.1"/>
    <property type="molecule type" value="Genomic_DNA"/>
</dbReference>
<evidence type="ECO:0000256" key="6">
    <source>
        <dbReference type="ARBA" id="ARBA00022777"/>
    </source>
</evidence>
<keyword evidence="10" id="KW-0594">Phospholipid biosynthesis</keyword>
<evidence type="ECO:0000259" key="12">
    <source>
        <dbReference type="PROSITE" id="PS50146"/>
    </source>
</evidence>
<evidence type="ECO:0000256" key="7">
    <source>
        <dbReference type="ARBA" id="ARBA00022840"/>
    </source>
</evidence>
<dbReference type="Pfam" id="PF19279">
    <property type="entry name" value="YegS_C"/>
    <property type="match status" value="1"/>
</dbReference>